<dbReference type="PANTHER" id="PTHR31102:SF1">
    <property type="entry name" value="CATION_H+ EXCHANGER DOMAIN-CONTAINING PROTEIN"/>
    <property type="match status" value="1"/>
</dbReference>
<evidence type="ECO:0000256" key="7">
    <source>
        <dbReference type="SAM" id="SignalP"/>
    </source>
</evidence>
<feature type="transmembrane region" description="Helical" evidence="6">
    <location>
        <begin position="874"/>
        <end position="902"/>
    </location>
</feature>
<feature type="transmembrane region" description="Helical" evidence="6">
    <location>
        <begin position="804"/>
        <end position="829"/>
    </location>
</feature>
<dbReference type="WBParaSite" id="PTRK_0001781200.3">
    <property type="protein sequence ID" value="PTRK_0001781200.3"/>
    <property type="gene ID" value="PTRK_0001781200"/>
</dbReference>
<keyword evidence="4 6" id="KW-1133">Transmembrane helix</keyword>
<feature type="chain" id="PRO_5005892789" evidence="7">
    <location>
        <begin position="22"/>
        <end position="1025"/>
    </location>
</feature>
<evidence type="ECO:0000256" key="3">
    <source>
        <dbReference type="ARBA" id="ARBA00022692"/>
    </source>
</evidence>
<dbReference type="STRING" id="131310.A0A0N5A726"/>
<evidence type="ECO:0000313" key="9">
    <source>
        <dbReference type="Proteomes" id="UP000038045"/>
    </source>
</evidence>
<dbReference type="InterPro" id="IPR006153">
    <property type="entry name" value="Cation/H_exchanger_TM"/>
</dbReference>
<dbReference type="GO" id="GO:0016020">
    <property type="term" value="C:membrane"/>
    <property type="evidence" value="ECO:0007669"/>
    <property type="project" value="UniProtKB-SubCell"/>
</dbReference>
<feature type="transmembrane region" description="Helical" evidence="6">
    <location>
        <begin position="450"/>
        <end position="469"/>
    </location>
</feature>
<evidence type="ECO:0000313" key="10">
    <source>
        <dbReference type="WBParaSite" id="PTRK_0001781200.3"/>
    </source>
</evidence>
<comment type="similarity">
    <text evidence="2">Belongs to the monovalent cation:proton antiporter 1 (CPA1) transporter (TC 2.A.36) family.</text>
</comment>
<organism evidence="9 10">
    <name type="scientific">Parastrongyloides trichosuri</name>
    <name type="common">Possum-specific nematode worm</name>
    <dbReference type="NCBI Taxonomy" id="131310"/>
    <lineage>
        <taxon>Eukaryota</taxon>
        <taxon>Metazoa</taxon>
        <taxon>Ecdysozoa</taxon>
        <taxon>Nematoda</taxon>
        <taxon>Chromadorea</taxon>
        <taxon>Rhabditida</taxon>
        <taxon>Tylenchina</taxon>
        <taxon>Panagrolaimomorpha</taxon>
        <taxon>Strongyloidoidea</taxon>
        <taxon>Strongyloididae</taxon>
        <taxon>Parastrongyloides</taxon>
    </lineage>
</organism>
<sequence length="1025" mass="114084">MVSTNCINYFIISLLIGIVYSEDKVPETWTAVLGDICQLPNFPKATADPKRYLECVKQKLSQDRSDIGTWQLRECLEGFEFVASARACKSISTIRRSQSLCNTPNAHKYEYCNDNNNRLYTITETIQAPRKCTCPNGQNNCVCPQPEILTPILATKRMKRESSINGGNSYKITINLPACPCNTEQASCACIDQGLNKVQVFKDTCCQEASQQTTQSSVQACLCNENIPSSTVTQTPFVYTTTPYVQTTSTISNKYYDNTNCQVTTTGELYCPGENQYTYSEPQSCPLVVSGVGNAKYQGICSWMTDPLAVDPESRTHFLQCQPAPKNLYCGRWQRMPCAPATVFDVTVQVCVWETAISGTGTEVGEIPLPQATSTSRPSYINPTITPSYTTSYPSSIYYTTTQATQQYNQCNCNGGIPIGTCNQNYQCPGQSLCQIGVNVETKQNCKFNVILTSIIIFISIYILIVGFFHRSLIHPLNNIETTTESIINENEISEDIQESTIQTIISLFFLWFISLIASKIFRSIYLPALIGCLIVGILFRNMESLKDFLSIDIFWAETIRYAAFVIILIRCGIGLDSISLRSHWLLCGTIGIFSVCIEVIAIVLAAYFIFHIPFALSILLGFTVAAVSPAVTVPAMIDLQEKGRGTENGVPTIVLVSSSIDNLFCITAINLAISIIFHSLSYTLMRAPVEIAVGALVGIILGLILRHLPKSDSSVVHFTRTVLLTTVSFALVYGCKAIYCEIAGPLAVLLMSIVVSMRWKADNNDMTRIEENAYAHVWRLIFEPLLFALIGYNFVISDLNWDIILIGLAVIVIGLVARIIVVFFITIFSHLNLSEKCFTAFCFMPKATVQAALAPIIYQFLLIDFDWNTHAAFFISTCVIAIIITAPLGQIIIRLFGYLLLSKFKLEPYSGKAPSKAYEPHHFMNEINAGLGDNMETVQNEVLNALNGTKHVMPSSVYSAIKPSLPNNVDYHHHKPYIPPSTTFPEINSSSYQEFRERRLAELRNKNEIIRSEYVTESTKQTKF</sequence>
<keyword evidence="5 6" id="KW-0472">Membrane</keyword>
<evidence type="ECO:0000256" key="1">
    <source>
        <dbReference type="ARBA" id="ARBA00004141"/>
    </source>
</evidence>
<dbReference type="InterPro" id="IPR036508">
    <property type="entry name" value="Chitin-bd_dom_sf"/>
</dbReference>
<feature type="transmembrane region" description="Helical" evidence="6">
    <location>
        <begin position="690"/>
        <end position="709"/>
    </location>
</feature>
<feature type="domain" description="Cation/H+ exchanger transmembrane" evidence="8">
    <location>
        <begin position="516"/>
        <end position="889"/>
    </location>
</feature>
<dbReference type="GO" id="GO:1902600">
    <property type="term" value="P:proton transmembrane transport"/>
    <property type="evidence" value="ECO:0007669"/>
    <property type="project" value="InterPro"/>
</dbReference>
<feature type="transmembrane region" description="Helical" evidence="6">
    <location>
        <begin position="739"/>
        <end position="758"/>
    </location>
</feature>
<dbReference type="SUPFAM" id="SSF57625">
    <property type="entry name" value="Invertebrate chitin-binding proteins"/>
    <property type="match status" value="1"/>
</dbReference>
<accession>A0A0N5A726</accession>
<evidence type="ECO:0000256" key="6">
    <source>
        <dbReference type="SAM" id="Phobius"/>
    </source>
</evidence>
<evidence type="ECO:0000259" key="8">
    <source>
        <dbReference type="Pfam" id="PF00999"/>
    </source>
</evidence>
<evidence type="ECO:0000256" key="5">
    <source>
        <dbReference type="ARBA" id="ARBA00023136"/>
    </source>
</evidence>
<keyword evidence="3 6" id="KW-0812">Transmembrane</keyword>
<dbReference type="Proteomes" id="UP000038045">
    <property type="component" value="Unplaced"/>
</dbReference>
<keyword evidence="9" id="KW-1185">Reference proteome</keyword>
<proteinExistence type="inferred from homology"/>
<feature type="transmembrane region" description="Helical" evidence="6">
    <location>
        <begin position="554"/>
        <end position="574"/>
    </location>
</feature>
<feature type="transmembrane region" description="Helical" evidence="6">
    <location>
        <begin position="778"/>
        <end position="798"/>
    </location>
</feature>
<dbReference type="AlphaFoldDB" id="A0A0N5A726"/>
<evidence type="ECO:0000256" key="4">
    <source>
        <dbReference type="ARBA" id="ARBA00022989"/>
    </source>
</evidence>
<feature type="transmembrane region" description="Helical" evidence="6">
    <location>
        <begin position="841"/>
        <end position="862"/>
    </location>
</feature>
<feature type="signal peptide" evidence="7">
    <location>
        <begin position="1"/>
        <end position="21"/>
    </location>
</feature>
<dbReference type="Pfam" id="PF00999">
    <property type="entry name" value="Na_H_Exchanger"/>
    <property type="match status" value="1"/>
</dbReference>
<dbReference type="GO" id="GO:0015297">
    <property type="term" value="F:antiporter activity"/>
    <property type="evidence" value="ECO:0007669"/>
    <property type="project" value="InterPro"/>
</dbReference>
<dbReference type="InterPro" id="IPR051843">
    <property type="entry name" value="CPA1_transporter"/>
</dbReference>
<protein>
    <submittedName>
        <fullName evidence="10">Na_H_Exchanger domain-containing protein</fullName>
    </submittedName>
</protein>
<feature type="transmembrane region" description="Helical" evidence="6">
    <location>
        <begin position="525"/>
        <end position="542"/>
    </location>
</feature>
<name>A0A0N5A726_PARTI</name>
<dbReference type="Gene3D" id="1.20.1530.20">
    <property type="match status" value="1"/>
</dbReference>
<comment type="subcellular location">
    <subcellularLocation>
        <location evidence="1">Membrane</location>
        <topology evidence="1">Multi-pass membrane protein</topology>
    </subcellularLocation>
</comment>
<feature type="transmembrane region" description="Helical" evidence="6">
    <location>
        <begin position="586"/>
        <end position="611"/>
    </location>
</feature>
<dbReference type="PANTHER" id="PTHR31102">
    <property type="match status" value="1"/>
</dbReference>
<dbReference type="InterPro" id="IPR038770">
    <property type="entry name" value="Na+/solute_symporter_sf"/>
</dbReference>
<evidence type="ECO:0000256" key="2">
    <source>
        <dbReference type="ARBA" id="ARBA00007367"/>
    </source>
</evidence>
<keyword evidence="7" id="KW-0732">Signal</keyword>
<feature type="transmembrane region" description="Helical" evidence="6">
    <location>
        <begin position="617"/>
        <end position="638"/>
    </location>
</feature>
<dbReference type="GO" id="GO:0008061">
    <property type="term" value="F:chitin binding"/>
    <property type="evidence" value="ECO:0007669"/>
    <property type="project" value="InterPro"/>
</dbReference>
<feature type="transmembrane region" description="Helical" evidence="6">
    <location>
        <begin position="716"/>
        <end position="733"/>
    </location>
</feature>
<reference evidence="10" key="1">
    <citation type="submission" date="2017-02" db="UniProtKB">
        <authorList>
            <consortium name="WormBaseParasite"/>
        </authorList>
    </citation>
    <scope>IDENTIFICATION</scope>
</reference>
<feature type="transmembrane region" description="Helical" evidence="6">
    <location>
        <begin position="650"/>
        <end position="678"/>
    </location>
</feature>